<comment type="activity regulation">
    <text evidence="13">Mycophenolic acid (MPA) is a non-competitive inhibitor that prevents formation of the closed enzyme conformation by binding to the same site as the amobile flap. In contrast, mizoribine monophosphate (MZP) is a competitive inhibitor that induces the closed conformation. MPA is a potent inhibitor of mammalian IMPDHs but a poor inhibitor of the bacterial enzymes. MZP is a more potent inhibitor of bacterial IMPDH.</text>
</comment>
<feature type="domain" description="CBS" evidence="21">
    <location>
        <begin position="94"/>
        <end position="149"/>
    </location>
</feature>
<comment type="similarity">
    <text evidence="2 13 19">Belongs to the IMPDH/GMPR family.</text>
</comment>
<evidence type="ECO:0000256" key="14">
    <source>
        <dbReference type="PIRSR" id="PIRSR000130-1"/>
    </source>
</evidence>
<evidence type="ECO:0000256" key="18">
    <source>
        <dbReference type="PROSITE-ProRule" id="PRU00703"/>
    </source>
</evidence>
<dbReference type="GO" id="GO:0006183">
    <property type="term" value="P:GTP biosynthetic process"/>
    <property type="evidence" value="ECO:0007669"/>
    <property type="project" value="TreeGrafter"/>
</dbReference>
<reference evidence="22" key="1">
    <citation type="submission" date="2020-10" db="EMBL/GenBank/DDBJ databases">
        <authorList>
            <person name="Gilroy R."/>
        </authorList>
    </citation>
    <scope>NUCLEOTIDE SEQUENCE</scope>
    <source>
        <strain evidence="22">ChiHile30-977</strain>
    </source>
</reference>
<dbReference type="HAMAP" id="MF_01964">
    <property type="entry name" value="IMPDH"/>
    <property type="match status" value="1"/>
</dbReference>
<dbReference type="Proteomes" id="UP000886819">
    <property type="component" value="Unassembled WGS sequence"/>
</dbReference>
<evidence type="ECO:0000313" key="22">
    <source>
        <dbReference type="EMBL" id="HIQ62214.1"/>
    </source>
</evidence>
<feature type="domain" description="CBS" evidence="21">
    <location>
        <begin position="153"/>
        <end position="211"/>
    </location>
</feature>
<feature type="active site" description="Thioimidate intermediate" evidence="13 14">
    <location>
        <position position="304"/>
    </location>
</feature>
<dbReference type="CDD" id="cd00381">
    <property type="entry name" value="IMPDH"/>
    <property type="match status" value="1"/>
</dbReference>
<sequence length="487" mass="52032">MLGSTIREGLTFDDVLLVPRRSDVLPKDVDLSVELLPGILLRVPLMSAAMDTVTDARLAIAMAREGGIGIIHKNMSIQAQAAQVDKVKRSEHGVITDPFFLSPEHKVSDALELMARYRISGVPITREGKLVGILTNRDLRFETDYSQPIGAVMTSENLVTAPAGTTLEEAKRILARHRIEKLPLVDENYMLCGLITIKDIEKSTKYPNSAKDKNGRLLCGAAVGIAKDTLERVRALVEKKVDVIVVDTAHGHSEGVLHIVECIRSAYPDLPLIGGNVATRAATHDLIAAGANCVKVGIGPGSICTTRVVAGIGVPQITAIADCAEEAEKHGVHVIADGGIKYSGDIVKAIAAGARAVMLGSLLAGTEESPGAMEIYQGRSFKVYRGMGSMGAMAEGSKDRYFQEDAKKLVPEGVEGRVPYKGPLSDTIFQLVGGLRAGMGYCGTATIEALCNESEFIHITGAGLTESHPHDIYITKEAPNYSRQTGE</sequence>
<keyword evidence="5" id="KW-0677">Repeat</keyword>
<evidence type="ECO:0000256" key="15">
    <source>
        <dbReference type="PIRSR" id="PIRSR000130-2"/>
    </source>
</evidence>
<evidence type="ECO:0000256" key="10">
    <source>
        <dbReference type="ARBA" id="ARBA00023027"/>
    </source>
</evidence>
<dbReference type="Pfam" id="PF00571">
    <property type="entry name" value="CBS"/>
    <property type="match status" value="2"/>
</dbReference>
<dbReference type="GO" id="GO:0006177">
    <property type="term" value="P:GMP biosynthetic process"/>
    <property type="evidence" value="ECO:0007669"/>
    <property type="project" value="UniProtKB-UniRule"/>
</dbReference>
<dbReference type="CDD" id="cd04601">
    <property type="entry name" value="CBS_pair_IMPDH"/>
    <property type="match status" value="1"/>
</dbReference>
<keyword evidence="9 13" id="KW-0560">Oxidoreductase</keyword>
<dbReference type="PROSITE" id="PS00487">
    <property type="entry name" value="IMP_DH_GMP_RED"/>
    <property type="match status" value="1"/>
</dbReference>
<dbReference type="NCBIfam" id="TIGR01302">
    <property type="entry name" value="IMP_dehydrog"/>
    <property type="match status" value="1"/>
</dbReference>
<feature type="binding site" evidence="13">
    <location>
        <position position="466"/>
    </location>
    <ligand>
        <name>K(+)</name>
        <dbReference type="ChEBI" id="CHEBI:29103"/>
        <note>ligand shared between two tetrameric partners</note>
    </ligand>
</feature>
<feature type="binding site" evidence="13 15">
    <location>
        <position position="412"/>
    </location>
    <ligand>
        <name>IMP</name>
        <dbReference type="ChEBI" id="CHEBI:58053"/>
    </ligand>
</feature>
<dbReference type="GO" id="GO:0046872">
    <property type="term" value="F:metal ion binding"/>
    <property type="evidence" value="ECO:0007669"/>
    <property type="project" value="UniProtKB-UniRule"/>
</dbReference>
<feature type="binding site" description="in other chain" evidence="13 17">
    <location>
        <position position="301"/>
    </location>
    <ligand>
        <name>K(+)</name>
        <dbReference type="ChEBI" id="CHEBI:29103"/>
        <note>ligand shared between two tetrameric partners</note>
    </ligand>
</feature>
<evidence type="ECO:0000256" key="17">
    <source>
        <dbReference type="PIRSR" id="PIRSR000130-4"/>
    </source>
</evidence>
<keyword evidence="11 18" id="KW-0129">CBS domain</keyword>
<evidence type="ECO:0000259" key="21">
    <source>
        <dbReference type="PROSITE" id="PS51371"/>
    </source>
</evidence>
<feature type="binding site" description="in other chain" evidence="13 17">
    <location>
        <position position="299"/>
    </location>
    <ligand>
        <name>K(+)</name>
        <dbReference type="ChEBI" id="CHEBI:29103"/>
        <note>ligand shared between two tetrameric partners</note>
    </ligand>
</feature>
<keyword evidence="6 13" id="KW-0332">GMP biosynthesis</keyword>
<evidence type="ECO:0000256" key="19">
    <source>
        <dbReference type="RuleBase" id="RU003927"/>
    </source>
</evidence>
<keyword evidence="7 13" id="KW-0658">Purine biosynthesis</keyword>
<feature type="binding site" evidence="13 15">
    <location>
        <begin position="360"/>
        <end position="361"/>
    </location>
    <ligand>
        <name>IMP</name>
        <dbReference type="ChEBI" id="CHEBI:58053"/>
    </ligand>
</feature>
<dbReference type="InterPro" id="IPR005990">
    <property type="entry name" value="IMP_DH"/>
</dbReference>
<evidence type="ECO:0000256" key="6">
    <source>
        <dbReference type="ARBA" id="ARBA00022749"/>
    </source>
</evidence>
<feature type="binding site" evidence="13">
    <location>
        <position position="467"/>
    </location>
    <ligand>
        <name>K(+)</name>
        <dbReference type="ChEBI" id="CHEBI:29103"/>
        <note>ligand shared between two tetrameric partners</note>
    </ligand>
</feature>
<dbReference type="PANTHER" id="PTHR11911:SF111">
    <property type="entry name" value="INOSINE-5'-MONOPHOSPHATE DEHYDROGENASE"/>
    <property type="match status" value="1"/>
</dbReference>
<dbReference type="InterPro" id="IPR013785">
    <property type="entry name" value="Aldolase_TIM"/>
</dbReference>
<dbReference type="GO" id="GO:0003938">
    <property type="term" value="F:IMP dehydrogenase activity"/>
    <property type="evidence" value="ECO:0007669"/>
    <property type="project" value="UniProtKB-UniRule"/>
</dbReference>
<proteinExistence type="inferred from homology"/>
<dbReference type="SMART" id="SM00116">
    <property type="entry name" value="CBS"/>
    <property type="match status" value="2"/>
</dbReference>
<reference evidence="22" key="2">
    <citation type="journal article" date="2021" name="PeerJ">
        <title>Extensive microbial diversity within the chicken gut microbiome revealed by metagenomics and culture.</title>
        <authorList>
            <person name="Gilroy R."/>
            <person name="Ravi A."/>
            <person name="Getino M."/>
            <person name="Pursley I."/>
            <person name="Horton D.L."/>
            <person name="Alikhan N.F."/>
            <person name="Baker D."/>
            <person name="Gharbi K."/>
            <person name="Hall N."/>
            <person name="Watson M."/>
            <person name="Adriaenssens E.M."/>
            <person name="Foster-Nyarko E."/>
            <person name="Jarju S."/>
            <person name="Secka A."/>
            <person name="Antonio M."/>
            <person name="Oren A."/>
            <person name="Chaudhuri R.R."/>
            <person name="La Ragione R."/>
            <person name="Hildebrand F."/>
            <person name="Pallen M.J."/>
        </authorList>
    </citation>
    <scope>NUCLEOTIDE SEQUENCE</scope>
    <source>
        <strain evidence="22">ChiHile30-977</strain>
    </source>
</reference>
<feature type="binding site" evidence="13 15">
    <location>
        <position position="302"/>
    </location>
    <ligand>
        <name>IMP</name>
        <dbReference type="ChEBI" id="CHEBI:58053"/>
    </ligand>
</feature>
<comment type="caution">
    <text evidence="22">The sequence shown here is derived from an EMBL/GenBank/DDBJ whole genome shotgun (WGS) entry which is preliminary data.</text>
</comment>
<evidence type="ECO:0000256" key="1">
    <source>
        <dbReference type="ARBA" id="ARBA00001958"/>
    </source>
</evidence>
<evidence type="ECO:0000256" key="9">
    <source>
        <dbReference type="ARBA" id="ARBA00023002"/>
    </source>
</evidence>
<dbReference type="Gene3D" id="3.20.20.70">
    <property type="entry name" value="Aldolase class I"/>
    <property type="match status" value="1"/>
</dbReference>
<dbReference type="PIRSF" id="PIRSF000130">
    <property type="entry name" value="IMPDH"/>
    <property type="match status" value="1"/>
</dbReference>
<feature type="active site" description="Proton acceptor" evidence="13 14">
    <location>
        <position position="400"/>
    </location>
</feature>
<feature type="binding site" evidence="13 15">
    <location>
        <begin position="337"/>
        <end position="339"/>
    </location>
    <ligand>
        <name>IMP</name>
        <dbReference type="ChEBI" id="CHEBI:58053"/>
    </ligand>
</feature>
<dbReference type="Pfam" id="PF00478">
    <property type="entry name" value="IMPDH"/>
    <property type="match status" value="1"/>
</dbReference>
<keyword evidence="10 13" id="KW-0520">NAD</keyword>
<comment type="caution">
    <text evidence="13">Lacks conserved residue(s) required for the propagation of feature annotation.</text>
</comment>
<dbReference type="EC" id="1.1.1.205" evidence="13 20"/>
<comment type="pathway">
    <text evidence="13 20">Purine metabolism; XMP biosynthesis via de novo pathway; XMP from IMP: step 1/1.</text>
</comment>
<evidence type="ECO:0000256" key="13">
    <source>
        <dbReference type="HAMAP-Rule" id="MF_01964"/>
    </source>
</evidence>
<evidence type="ECO:0000256" key="3">
    <source>
        <dbReference type="ARBA" id="ARBA00011881"/>
    </source>
</evidence>
<keyword evidence="4 13" id="KW-0479">Metal-binding</keyword>
<evidence type="ECO:0000256" key="2">
    <source>
        <dbReference type="ARBA" id="ARBA00005502"/>
    </source>
</evidence>
<comment type="catalytic activity">
    <reaction evidence="12 13 20">
        <text>IMP + NAD(+) + H2O = XMP + NADH + H(+)</text>
        <dbReference type="Rhea" id="RHEA:11708"/>
        <dbReference type="ChEBI" id="CHEBI:15377"/>
        <dbReference type="ChEBI" id="CHEBI:15378"/>
        <dbReference type="ChEBI" id="CHEBI:57464"/>
        <dbReference type="ChEBI" id="CHEBI:57540"/>
        <dbReference type="ChEBI" id="CHEBI:57945"/>
        <dbReference type="ChEBI" id="CHEBI:58053"/>
        <dbReference type="EC" id="1.1.1.205"/>
    </reaction>
</comment>
<dbReference type="SUPFAM" id="SSF51412">
    <property type="entry name" value="Inosine monophosphate dehydrogenase (IMPDH)"/>
    <property type="match status" value="2"/>
</dbReference>
<gene>
    <name evidence="13 22" type="primary">guaB</name>
    <name evidence="22" type="ORF">IAA66_01340</name>
</gene>
<evidence type="ECO:0000256" key="11">
    <source>
        <dbReference type="ARBA" id="ARBA00023122"/>
    </source>
</evidence>
<feature type="binding site" evidence="13">
    <location>
        <position position="468"/>
    </location>
    <ligand>
        <name>K(+)</name>
        <dbReference type="ChEBI" id="CHEBI:29103"/>
        <note>ligand shared between two tetrameric partners</note>
    </ligand>
</feature>
<dbReference type="SMART" id="SM01240">
    <property type="entry name" value="IMPDH"/>
    <property type="match status" value="1"/>
</dbReference>
<dbReference type="InterPro" id="IPR001093">
    <property type="entry name" value="IMP_DH_GMPRt"/>
</dbReference>
<name>A0A9D0YV11_9FIRM</name>
<protein>
    <recommendedName>
        <fullName evidence="13 20">Inosine-5'-monophosphate dehydrogenase</fullName>
        <shortName evidence="13">IMP dehydrogenase</shortName>
        <shortName evidence="13">IMPD</shortName>
        <shortName evidence="13">IMPDH</shortName>
        <ecNumber evidence="13 20">1.1.1.205</ecNumber>
    </recommendedName>
</protein>
<comment type="function">
    <text evidence="13">Catalyzes the conversion of inosine 5'-phosphate (IMP) to xanthosine 5'-phosphate (XMP), the first committed and rate-limiting step in the de novo synthesis of guanine nucleotides, and therefore plays an important role in the regulation of cell growth.</text>
</comment>
<evidence type="ECO:0000256" key="7">
    <source>
        <dbReference type="ARBA" id="ARBA00022755"/>
    </source>
</evidence>
<comment type="cofactor">
    <cofactor evidence="1 13">
        <name>K(+)</name>
        <dbReference type="ChEBI" id="CHEBI:29103"/>
    </cofactor>
</comment>
<comment type="subunit">
    <text evidence="3 13">Homotetramer.</text>
</comment>
<dbReference type="EMBL" id="DVFI01000016">
    <property type="protein sequence ID" value="HIQ62214.1"/>
    <property type="molecule type" value="Genomic_DNA"/>
</dbReference>
<dbReference type="InterPro" id="IPR000644">
    <property type="entry name" value="CBS_dom"/>
</dbReference>
<feature type="binding site" evidence="16">
    <location>
        <begin position="247"/>
        <end position="249"/>
    </location>
    <ligand>
        <name>NAD(+)</name>
        <dbReference type="ChEBI" id="CHEBI:57540"/>
    </ligand>
</feature>
<keyword evidence="8 13" id="KW-0630">Potassium</keyword>
<evidence type="ECO:0000256" key="16">
    <source>
        <dbReference type="PIRSR" id="PIRSR000130-3"/>
    </source>
</evidence>
<organism evidence="22 23">
    <name type="scientific">Candidatus Avichristensenella intestinipullorum</name>
    <dbReference type="NCBI Taxonomy" id="2840693"/>
    <lineage>
        <taxon>Bacteria</taxon>
        <taxon>Bacillati</taxon>
        <taxon>Bacillota</taxon>
        <taxon>Clostridia</taxon>
        <taxon>Candidatus Avichristensenella</taxon>
    </lineage>
</organism>
<evidence type="ECO:0000256" key="5">
    <source>
        <dbReference type="ARBA" id="ARBA00022737"/>
    </source>
</evidence>
<dbReference type="InterPro" id="IPR015875">
    <property type="entry name" value="IMP_DH/GMP_Rdtase_CS"/>
</dbReference>
<evidence type="ECO:0000256" key="4">
    <source>
        <dbReference type="ARBA" id="ARBA00022723"/>
    </source>
</evidence>
<evidence type="ECO:0000313" key="23">
    <source>
        <dbReference type="Proteomes" id="UP000886819"/>
    </source>
</evidence>
<evidence type="ECO:0000256" key="8">
    <source>
        <dbReference type="ARBA" id="ARBA00022958"/>
    </source>
</evidence>
<feature type="binding site" description="in other chain" evidence="13 17">
    <location>
        <position position="304"/>
    </location>
    <ligand>
        <name>K(+)</name>
        <dbReference type="ChEBI" id="CHEBI:29103"/>
        <note>ligand shared between two tetrameric partners</note>
    </ligand>
</feature>
<feature type="binding site" evidence="13 16">
    <location>
        <begin position="297"/>
        <end position="299"/>
    </location>
    <ligand>
        <name>NAD(+)</name>
        <dbReference type="ChEBI" id="CHEBI:57540"/>
    </ligand>
</feature>
<evidence type="ECO:0000256" key="12">
    <source>
        <dbReference type="ARBA" id="ARBA00048028"/>
    </source>
</evidence>
<dbReference type="FunFam" id="3.20.20.70:FF:000003">
    <property type="entry name" value="GMP reductase"/>
    <property type="match status" value="1"/>
</dbReference>
<feature type="binding site" evidence="13">
    <location>
        <position position="247"/>
    </location>
    <ligand>
        <name>NAD(+)</name>
        <dbReference type="ChEBI" id="CHEBI:57540"/>
    </ligand>
</feature>
<accession>A0A9D0YV11</accession>
<dbReference type="GO" id="GO:0000166">
    <property type="term" value="F:nucleotide binding"/>
    <property type="evidence" value="ECO:0007669"/>
    <property type="project" value="UniProtKB-UniRule"/>
</dbReference>
<evidence type="ECO:0000256" key="20">
    <source>
        <dbReference type="RuleBase" id="RU003928"/>
    </source>
</evidence>
<dbReference type="PANTHER" id="PTHR11911">
    <property type="entry name" value="INOSINE-5-MONOPHOSPHATE DEHYDROGENASE RELATED"/>
    <property type="match status" value="1"/>
</dbReference>
<dbReference type="AlphaFoldDB" id="A0A9D0YV11"/>
<feature type="binding site" evidence="13 15">
    <location>
        <begin position="384"/>
        <end position="388"/>
    </location>
    <ligand>
        <name>IMP</name>
        <dbReference type="ChEBI" id="CHEBI:58053"/>
    </ligand>
</feature>
<dbReference type="PROSITE" id="PS51371">
    <property type="entry name" value="CBS"/>
    <property type="match status" value="2"/>
</dbReference>